<evidence type="ECO:0000313" key="1">
    <source>
        <dbReference type="EMBL" id="PWR11143.1"/>
    </source>
</evidence>
<dbReference type="Proteomes" id="UP000245410">
    <property type="component" value="Unassembled WGS sequence"/>
</dbReference>
<gene>
    <name evidence="1" type="ORF">DKT68_06770</name>
</gene>
<protein>
    <recommendedName>
        <fullName evidence="3">HNH endonuclease</fullName>
    </recommendedName>
</protein>
<name>A0A317DEI1_9ACTN</name>
<dbReference type="EMBL" id="QGKR01000141">
    <property type="protein sequence ID" value="PWR11143.1"/>
    <property type="molecule type" value="Genomic_DNA"/>
</dbReference>
<organism evidence="1 2">
    <name type="scientific">Micromonospora acroterricola</name>
    <dbReference type="NCBI Taxonomy" id="2202421"/>
    <lineage>
        <taxon>Bacteria</taxon>
        <taxon>Bacillati</taxon>
        <taxon>Actinomycetota</taxon>
        <taxon>Actinomycetes</taxon>
        <taxon>Micromonosporales</taxon>
        <taxon>Micromonosporaceae</taxon>
        <taxon>Micromonospora</taxon>
    </lineage>
</organism>
<keyword evidence="2" id="KW-1185">Reference proteome</keyword>
<accession>A0A317DEI1</accession>
<evidence type="ECO:0008006" key="3">
    <source>
        <dbReference type="Google" id="ProtNLM"/>
    </source>
</evidence>
<dbReference type="AlphaFoldDB" id="A0A317DEI1"/>
<reference evidence="1 2" key="1">
    <citation type="submission" date="2018-05" db="EMBL/GenBank/DDBJ databases">
        <title>Micromonospora atacamensis sp. nov., a novel actinobacteria isolated from high altitude Atacama Desert soil.</title>
        <authorList>
            <person name="Carro L."/>
            <person name="Golinska P."/>
            <person name="Klenk H.-P."/>
            <person name="Goodfellow M."/>
        </authorList>
    </citation>
    <scope>NUCLEOTIDE SEQUENCE [LARGE SCALE GENOMIC DNA]</scope>
    <source>
        <strain evidence="1 2">5R2A7</strain>
    </source>
</reference>
<comment type="caution">
    <text evidence="1">The sequence shown here is derived from an EMBL/GenBank/DDBJ whole genome shotgun (WGS) entry which is preliminary data.</text>
</comment>
<evidence type="ECO:0000313" key="2">
    <source>
        <dbReference type="Proteomes" id="UP000245410"/>
    </source>
</evidence>
<proteinExistence type="predicted"/>
<sequence>MITLDAPPQLDTTTAAFTFGGNLERFGVATHRGEQALLRQRLFASATDADCAICGETYPVRLLHAAHIKKRAVCTEQEARDLDHIAMPACLLGCDALFEAGYIAVDPTGQVIVTGDPGNRAALDQRLAELADRRVDAHTTSSAAYFAWHRENTFRS</sequence>